<accession>A0A813A4L2</accession>
<dbReference type="EMBL" id="CAJNJA010053014">
    <property type="protein sequence ID" value="CAE7848940.1"/>
    <property type="molecule type" value="Genomic_DNA"/>
</dbReference>
<evidence type="ECO:0008006" key="4">
    <source>
        <dbReference type="Google" id="ProtNLM"/>
    </source>
</evidence>
<reference evidence="2" key="1">
    <citation type="submission" date="2021-02" db="EMBL/GenBank/DDBJ databases">
        <authorList>
            <person name="Dougan E. K."/>
            <person name="Rhodes N."/>
            <person name="Thang M."/>
            <person name="Chan C."/>
        </authorList>
    </citation>
    <scope>NUCLEOTIDE SEQUENCE</scope>
</reference>
<name>A0A813A4L2_9DINO</name>
<feature type="non-terminal residue" evidence="2">
    <location>
        <position position="1"/>
    </location>
</feature>
<evidence type="ECO:0000313" key="3">
    <source>
        <dbReference type="Proteomes" id="UP000601435"/>
    </source>
</evidence>
<dbReference type="AlphaFoldDB" id="A0A813A4L2"/>
<protein>
    <recommendedName>
        <fullName evidence="4">F-box domain-containing protein</fullName>
    </recommendedName>
</protein>
<dbReference type="Proteomes" id="UP000601435">
    <property type="component" value="Unassembled WGS sequence"/>
</dbReference>
<dbReference type="OrthoDB" id="441520at2759"/>
<keyword evidence="3" id="KW-1185">Reference proteome</keyword>
<comment type="caution">
    <text evidence="2">The sequence shown here is derived from an EMBL/GenBank/DDBJ whole genome shotgun (WGS) entry which is preliminary data.</text>
</comment>
<evidence type="ECO:0000313" key="2">
    <source>
        <dbReference type="EMBL" id="CAE7848940.1"/>
    </source>
</evidence>
<evidence type="ECO:0000256" key="1">
    <source>
        <dbReference type="SAM" id="MobiDB-lite"/>
    </source>
</evidence>
<feature type="region of interest" description="Disordered" evidence="1">
    <location>
        <begin position="105"/>
        <end position="135"/>
    </location>
</feature>
<sequence>MCKTSPGTCHRSSVLKQLETWAQFPQCAQLLFVEQLALELSEQLDVAGDASSRCRAISDRNAHPEPSAFPYDALVYIAAENGEHCSQSLRCDLTLPMVELKRKSLGSASTRTGSSEDDLEEQCSESADRNQQPSLPHAALVGIATENGEHCSQSFRCDLTLPMWDQPATETTCILTAVQVFGPFELPEEVLLNLLPYLSVDDLMEWRVTSCQTRSPR</sequence>
<gene>
    <name evidence="2" type="ORF">SNEC2469_LOCUS26235</name>
</gene>
<organism evidence="2 3">
    <name type="scientific">Symbiodinium necroappetens</name>
    <dbReference type="NCBI Taxonomy" id="1628268"/>
    <lineage>
        <taxon>Eukaryota</taxon>
        <taxon>Sar</taxon>
        <taxon>Alveolata</taxon>
        <taxon>Dinophyceae</taxon>
        <taxon>Suessiales</taxon>
        <taxon>Symbiodiniaceae</taxon>
        <taxon>Symbiodinium</taxon>
    </lineage>
</organism>
<proteinExistence type="predicted"/>